<protein>
    <submittedName>
        <fullName evidence="6">MerR family transcriptional regulator</fullName>
    </submittedName>
</protein>
<dbReference type="RefSeq" id="WP_281760616.1">
    <property type="nucleotide sequence ID" value="NZ_AP026709.1"/>
</dbReference>
<sequence>MKIRFSTGEMAKHFGISKQTLIYYDTIGLFRPRWTNEETGYRSYSIEQNEILDTILALKNLGMPLKKIRDYLNLPTIEERICLLEKQEERIKNKIKVITRARKRVNSMLAAFRDRSKIVPFEMGVKRVEQRSLFSESVSEPYDLYQLEIAIKRLLERTQVRGDTDLHEFMGVVDAPAVNVRLFMKVGQYVKSGGNDRLEAGDYAYIYHKGSYDTVYLSQKKLENFMEEMGLEKVGLIYENIMLDYLAVSNEDEYLIEVMVPVVRRSS</sequence>
<evidence type="ECO:0000259" key="5">
    <source>
        <dbReference type="PROSITE" id="PS50937"/>
    </source>
</evidence>
<dbReference type="Pfam" id="PF06445">
    <property type="entry name" value="GyrI-like"/>
    <property type="match status" value="1"/>
</dbReference>
<dbReference type="EMBL" id="AP026709">
    <property type="protein sequence ID" value="BDQ38110.1"/>
    <property type="molecule type" value="Genomic_DNA"/>
</dbReference>
<evidence type="ECO:0000313" key="7">
    <source>
        <dbReference type="Proteomes" id="UP001317742"/>
    </source>
</evidence>
<evidence type="ECO:0000256" key="1">
    <source>
        <dbReference type="ARBA" id="ARBA00022491"/>
    </source>
</evidence>
<keyword evidence="1" id="KW-0678">Repressor</keyword>
<dbReference type="SMART" id="SM00422">
    <property type="entry name" value="HTH_MERR"/>
    <property type="match status" value="1"/>
</dbReference>
<dbReference type="Pfam" id="PF13411">
    <property type="entry name" value="MerR_1"/>
    <property type="match status" value="1"/>
</dbReference>
<keyword evidence="3" id="KW-0238">DNA-binding</keyword>
<dbReference type="InterPro" id="IPR009061">
    <property type="entry name" value="DNA-bd_dom_put_sf"/>
</dbReference>
<dbReference type="Gene3D" id="3.20.80.10">
    <property type="entry name" value="Regulatory factor, effector binding domain"/>
    <property type="match status" value="1"/>
</dbReference>
<evidence type="ECO:0000256" key="2">
    <source>
        <dbReference type="ARBA" id="ARBA00023015"/>
    </source>
</evidence>
<name>A0ABM8B2V8_9BACT</name>
<gene>
    <name evidence="6" type="ORF">SYK_24700</name>
</gene>
<keyword evidence="7" id="KW-1185">Reference proteome</keyword>
<dbReference type="CDD" id="cd04782">
    <property type="entry name" value="HTH_BltR"/>
    <property type="match status" value="1"/>
</dbReference>
<accession>A0ABM8B2V8</accession>
<dbReference type="InterPro" id="IPR000551">
    <property type="entry name" value="MerR-type_HTH_dom"/>
</dbReference>
<evidence type="ECO:0000256" key="3">
    <source>
        <dbReference type="ARBA" id="ARBA00023125"/>
    </source>
</evidence>
<dbReference type="InterPro" id="IPR047057">
    <property type="entry name" value="MerR_fam"/>
</dbReference>
<dbReference type="SUPFAM" id="SSF55136">
    <property type="entry name" value="Probable bacterial effector-binding domain"/>
    <property type="match status" value="1"/>
</dbReference>
<evidence type="ECO:0000256" key="4">
    <source>
        <dbReference type="ARBA" id="ARBA00023163"/>
    </source>
</evidence>
<dbReference type="PANTHER" id="PTHR30204">
    <property type="entry name" value="REDOX-CYCLING DRUG-SENSING TRANSCRIPTIONAL ACTIVATOR SOXR"/>
    <property type="match status" value="1"/>
</dbReference>
<proteinExistence type="predicted"/>
<reference evidence="6 7" key="1">
    <citation type="submission" date="2022-08" db="EMBL/GenBank/DDBJ databases">
        <title>Genome Sequence of the sulphate-reducing bacterium, Pseudodesulfovibrio sp. SYK.</title>
        <authorList>
            <person name="Kondo R."/>
            <person name="Kataoka T."/>
        </authorList>
    </citation>
    <scope>NUCLEOTIDE SEQUENCE [LARGE SCALE GENOMIC DNA]</scope>
    <source>
        <strain evidence="6 7">SYK</strain>
    </source>
</reference>
<dbReference type="PROSITE" id="PS50937">
    <property type="entry name" value="HTH_MERR_2"/>
    <property type="match status" value="1"/>
</dbReference>
<dbReference type="Proteomes" id="UP001317742">
    <property type="component" value="Chromosome"/>
</dbReference>
<evidence type="ECO:0000313" key="6">
    <source>
        <dbReference type="EMBL" id="BDQ38110.1"/>
    </source>
</evidence>
<organism evidence="6 7">
    <name type="scientific">Pseudodesulfovibrio nedwellii</name>
    <dbReference type="NCBI Taxonomy" id="2973072"/>
    <lineage>
        <taxon>Bacteria</taxon>
        <taxon>Pseudomonadati</taxon>
        <taxon>Thermodesulfobacteriota</taxon>
        <taxon>Desulfovibrionia</taxon>
        <taxon>Desulfovibrionales</taxon>
        <taxon>Desulfovibrionaceae</taxon>
    </lineage>
</organism>
<keyword evidence="2" id="KW-0805">Transcription regulation</keyword>
<feature type="domain" description="HTH merR-type" evidence="5">
    <location>
        <begin position="4"/>
        <end position="74"/>
    </location>
</feature>
<dbReference type="PANTHER" id="PTHR30204:SF69">
    <property type="entry name" value="MERR-FAMILY TRANSCRIPTIONAL REGULATOR"/>
    <property type="match status" value="1"/>
</dbReference>
<keyword evidence="4" id="KW-0804">Transcription</keyword>
<dbReference type="SUPFAM" id="SSF46955">
    <property type="entry name" value="Putative DNA-binding domain"/>
    <property type="match status" value="1"/>
</dbReference>
<dbReference type="InterPro" id="IPR029442">
    <property type="entry name" value="GyrI-like"/>
</dbReference>
<dbReference type="Gene3D" id="1.10.1660.10">
    <property type="match status" value="1"/>
</dbReference>
<dbReference type="InterPro" id="IPR011256">
    <property type="entry name" value="Reg_factor_effector_dom_sf"/>
</dbReference>